<dbReference type="PANTHER" id="PTHR24252:SF8">
    <property type="entry name" value="ACROSIN"/>
    <property type="match status" value="1"/>
</dbReference>
<sequence length="121" mass="13539">AEVRNVTQIRIHQDYHNISMTNDIALLELERPVQCSSYIQLACVPDFSVSLSQLRSCYVSGWGATTARSTEVSDMLQEARVEMMDVKVCNSSGWYLWEVHPYNLCAGYERGAIDTCQVGAG</sequence>
<dbReference type="InterPro" id="IPR043504">
    <property type="entry name" value="Peptidase_S1_PA_chymotrypsin"/>
</dbReference>
<evidence type="ECO:0000313" key="4">
    <source>
        <dbReference type="Proteomes" id="UP000054308"/>
    </source>
</evidence>
<dbReference type="GO" id="GO:0006508">
    <property type="term" value="P:proteolysis"/>
    <property type="evidence" value="ECO:0007669"/>
    <property type="project" value="InterPro"/>
</dbReference>
<dbReference type="AlphaFoldDB" id="A0A091HUM9"/>
<dbReference type="Pfam" id="PF00089">
    <property type="entry name" value="Trypsin"/>
    <property type="match status" value="1"/>
</dbReference>
<keyword evidence="1" id="KW-1015">Disulfide bond</keyword>
<dbReference type="GO" id="GO:0007340">
    <property type="term" value="P:acrosome reaction"/>
    <property type="evidence" value="ECO:0007669"/>
    <property type="project" value="TreeGrafter"/>
</dbReference>
<keyword evidence="4" id="KW-1185">Reference proteome</keyword>
<reference evidence="3 4" key="1">
    <citation type="submission" date="2014-04" db="EMBL/GenBank/DDBJ databases">
        <title>Genome evolution of avian class.</title>
        <authorList>
            <person name="Zhang G."/>
            <person name="Li C."/>
        </authorList>
    </citation>
    <scope>NUCLEOTIDE SEQUENCE [LARGE SCALE GENOMIC DNA]</scope>
    <source>
        <strain evidence="3">BGI_N300</strain>
    </source>
</reference>
<feature type="domain" description="Peptidase S1" evidence="2">
    <location>
        <begin position="1"/>
        <end position="121"/>
    </location>
</feature>
<proteinExistence type="predicted"/>
<dbReference type="Gene3D" id="2.40.10.10">
    <property type="entry name" value="Trypsin-like serine proteases"/>
    <property type="match status" value="2"/>
</dbReference>
<feature type="non-terminal residue" evidence="3">
    <location>
        <position position="1"/>
    </location>
</feature>
<evidence type="ECO:0000259" key="2">
    <source>
        <dbReference type="PROSITE" id="PS50240"/>
    </source>
</evidence>
<dbReference type="EMBL" id="KL217797">
    <property type="protein sequence ID" value="KFO98832.1"/>
    <property type="molecule type" value="Genomic_DNA"/>
</dbReference>
<dbReference type="GO" id="GO:0004252">
    <property type="term" value="F:serine-type endopeptidase activity"/>
    <property type="evidence" value="ECO:0007669"/>
    <property type="project" value="InterPro"/>
</dbReference>
<organism evidence="3 4">
    <name type="scientific">Calypte anna</name>
    <name type="common">Anna's hummingbird</name>
    <name type="synonym">Archilochus anna</name>
    <dbReference type="NCBI Taxonomy" id="9244"/>
    <lineage>
        <taxon>Eukaryota</taxon>
        <taxon>Metazoa</taxon>
        <taxon>Chordata</taxon>
        <taxon>Craniata</taxon>
        <taxon>Vertebrata</taxon>
        <taxon>Euteleostomi</taxon>
        <taxon>Archelosauria</taxon>
        <taxon>Archosauria</taxon>
        <taxon>Dinosauria</taxon>
        <taxon>Saurischia</taxon>
        <taxon>Theropoda</taxon>
        <taxon>Coelurosauria</taxon>
        <taxon>Aves</taxon>
        <taxon>Neognathae</taxon>
        <taxon>Neoaves</taxon>
        <taxon>Strisores</taxon>
        <taxon>Apodiformes</taxon>
        <taxon>Trochilidae</taxon>
        <taxon>Calypte</taxon>
    </lineage>
</organism>
<protein>
    <submittedName>
        <fullName evidence="3">Acrosin</fullName>
    </submittedName>
</protein>
<dbReference type="STRING" id="9244.A0A091HUM9"/>
<accession>A0A091HUM9</accession>
<dbReference type="SUPFAM" id="SSF50494">
    <property type="entry name" value="Trypsin-like serine proteases"/>
    <property type="match status" value="1"/>
</dbReference>
<evidence type="ECO:0000256" key="1">
    <source>
        <dbReference type="ARBA" id="ARBA00023157"/>
    </source>
</evidence>
<gene>
    <name evidence="3" type="ORF">N300_13648</name>
</gene>
<dbReference type="InterPro" id="IPR001254">
    <property type="entry name" value="Trypsin_dom"/>
</dbReference>
<feature type="non-terminal residue" evidence="3">
    <location>
        <position position="121"/>
    </location>
</feature>
<dbReference type="PANTHER" id="PTHR24252">
    <property type="entry name" value="ACROSIN-RELATED"/>
    <property type="match status" value="1"/>
</dbReference>
<dbReference type="InterPro" id="IPR009003">
    <property type="entry name" value="Peptidase_S1_PA"/>
</dbReference>
<dbReference type="SMART" id="SM00020">
    <property type="entry name" value="Tryp_SPc"/>
    <property type="match status" value="1"/>
</dbReference>
<dbReference type="Proteomes" id="UP000054308">
    <property type="component" value="Unassembled WGS sequence"/>
</dbReference>
<name>A0A091HUM9_CALAN</name>
<evidence type="ECO:0000313" key="3">
    <source>
        <dbReference type="EMBL" id="KFO98832.1"/>
    </source>
</evidence>
<dbReference type="PROSITE" id="PS50240">
    <property type="entry name" value="TRYPSIN_DOM"/>
    <property type="match status" value="1"/>
</dbReference>